<dbReference type="AlphaFoldDB" id="A0A9P7UGD2"/>
<dbReference type="InterPro" id="IPR045038">
    <property type="entry name" value="AIG2-like"/>
</dbReference>
<dbReference type="InterPro" id="IPR009288">
    <property type="entry name" value="AIG2-like_dom"/>
</dbReference>
<gene>
    <name evidence="5" type="ORF">JMJ77_011011</name>
</gene>
<dbReference type="Gene3D" id="3.10.490.10">
    <property type="entry name" value="Gamma-glutamyl cyclotransferase-like"/>
    <property type="match status" value="1"/>
</dbReference>
<comment type="caution">
    <text evidence="5">The sequence shown here is derived from an EMBL/GenBank/DDBJ whole genome shotgun (WGS) entry which is preliminary data.</text>
</comment>
<name>A0A9P7UGD2_9PEZI</name>
<dbReference type="EMBL" id="JAESDN010000007">
    <property type="protein sequence ID" value="KAG7047665.1"/>
    <property type="molecule type" value="Genomic_DNA"/>
</dbReference>
<organism evidence="5 6">
    <name type="scientific">Colletotrichum scovillei</name>
    <dbReference type="NCBI Taxonomy" id="1209932"/>
    <lineage>
        <taxon>Eukaryota</taxon>
        <taxon>Fungi</taxon>
        <taxon>Dikarya</taxon>
        <taxon>Ascomycota</taxon>
        <taxon>Pezizomycotina</taxon>
        <taxon>Sordariomycetes</taxon>
        <taxon>Hypocreomycetidae</taxon>
        <taxon>Glomerellales</taxon>
        <taxon>Glomerellaceae</taxon>
        <taxon>Colletotrichum</taxon>
        <taxon>Colletotrichum acutatum species complex</taxon>
    </lineage>
</organism>
<dbReference type="GO" id="GO:0016740">
    <property type="term" value="F:transferase activity"/>
    <property type="evidence" value="ECO:0007669"/>
    <property type="project" value="UniProtKB-KW"/>
</dbReference>
<evidence type="ECO:0000313" key="6">
    <source>
        <dbReference type="Proteomes" id="UP000699042"/>
    </source>
</evidence>
<keyword evidence="6" id="KW-1185">Reference proteome</keyword>
<dbReference type="PANTHER" id="PTHR31544:SF4">
    <property type="entry name" value="GAMMA-GLUTAMYLCYCLOTRANSFERASE-RELATED"/>
    <property type="match status" value="1"/>
</dbReference>
<dbReference type="InterPro" id="IPR013024">
    <property type="entry name" value="GGCT-like"/>
</dbReference>
<dbReference type="PANTHER" id="PTHR31544">
    <property type="entry name" value="AIG2-LIKE PROTEIN D"/>
    <property type="match status" value="1"/>
</dbReference>
<comment type="similarity">
    <text evidence="1">Belongs to the gamma-glutamylcyclotransferase family.</text>
</comment>
<keyword evidence="2" id="KW-0808">Transferase</keyword>
<reference evidence="5" key="1">
    <citation type="submission" date="2021-05" db="EMBL/GenBank/DDBJ databases">
        <title>Comparative genomics of three Colletotrichum scovillei strains and genetic complementation revealed genes involved fungal growth and virulence on chili pepper.</title>
        <authorList>
            <person name="Hsieh D.-K."/>
            <person name="Chuang S.-C."/>
            <person name="Chen C.-Y."/>
            <person name="Chao Y.-T."/>
            <person name="Lu M.-Y.J."/>
            <person name="Lee M.-H."/>
            <person name="Shih M.-C."/>
        </authorList>
    </citation>
    <scope>NUCLEOTIDE SEQUENCE</scope>
    <source>
        <strain evidence="5">Coll-153</strain>
    </source>
</reference>
<proteinExistence type="inferred from homology"/>
<sequence>MVHGSHPVLRNGTTRADNMDLLHELESMAVTQLDNTEPEYDDIKRWQSLFGYTYTDAAQKIQDHRSNFARVQVSELHWDMVRAEKESQGYDKESYEYSCGLPQTQTSHVEQSTQTMRKKKKSSIYLLKLAGPFSSPEDVQMICGASSMLPSSFSGTDDDGAAASFCKVDEATKKILLSHLSDIESTFQPTLIRYAKADKNLSTTSIHPTLGSEATLPHHRLNSESQIESDQRLLPTQDQYPVWYFFYGTLADPTVLNNLLGIEPVYRAAKVRGGRLATWGGKYKALVNASDYEKSCVDGHAFLVTNKDQEDALQLYETDNYEVVRCVIELGGERNEEVRGLTFRFIGETEA</sequence>
<dbReference type="Pfam" id="PF06094">
    <property type="entry name" value="GGACT"/>
    <property type="match status" value="1"/>
</dbReference>
<evidence type="ECO:0000256" key="3">
    <source>
        <dbReference type="ARBA" id="ARBA00030602"/>
    </source>
</evidence>
<protein>
    <recommendedName>
        <fullName evidence="3">Putative gamma-glutamylcyclotransferase</fullName>
    </recommendedName>
</protein>
<accession>A0A9P7UGD2</accession>
<evidence type="ECO:0000259" key="4">
    <source>
        <dbReference type="Pfam" id="PF06094"/>
    </source>
</evidence>
<evidence type="ECO:0000256" key="1">
    <source>
        <dbReference type="ARBA" id="ARBA00008861"/>
    </source>
</evidence>
<dbReference type="CDD" id="cd06661">
    <property type="entry name" value="GGCT_like"/>
    <property type="match status" value="1"/>
</dbReference>
<dbReference type="SUPFAM" id="SSF110857">
    <property type="entry name" value="Gamma-glutamyl cyclotransferase-like"/>
    <property type="match status" value="1"/>
</dbReference>
<dbReference type="InterPro" id="IPR036568">
    <property type="entry name" value="GGCT-like_sf"/>
</dbReference>
<evidence type="ECO:0000313" key="5">
    <source>
        <dbReference type="EMBL" id="KAG7047665.1"/>
    </source>
</evidence>
<evidence type="ECO:0000256" key="2">
    <source>
        <dbReference type="ARBA" id="ARBA00022679"/>
    </source>
</evidence>
<feature type="domain" description="Gamma-glutamylcyclotransferase AIG2-like" evidence="4">
    <location>
        <begin position="244"/>
        <end position="343"/>
    </location>
</feature>
<dbReference type="Proteomes" id="UP000699042">
    <property type="component" value="Unassembled WGS sequence"/>
</dbReference>